<feature type="compositionally biased region" description="Polar residues" evidence="5">
    <location>
        <begin position="66"/>
        <end position="77"/>
    </location>
</feature>
<dbReference type="OrthoDB" id="341259at2759"/>
<dbReference type="InterPro" id="IPR002110">
    <property type="entry name" value="Ankyrin_rpt"/>
</dbReference>
<sequence length="175" mass="18626">MTGRAKWDAWSAAGKKFERQEDAEKSYLELARNLGWTPSAKAEQKVASTSSGEDDIWDKEDIPPSAGSSGLGNSVSTMAHPPEVVDTSIHGLAIADDAAGLNALLEQNPNIDLNALDEYGYAPIHLACDRGNTEIVKILLLKGADRSVKDPDGLSPLELSQEAGHSEIEALLSST</sequence>
<evidence type="ECO:0000313" key="7">
    <source>
        <dbReference type="EMBL" id="PPQ73530.1"/>
    </source>
</evidence>
<dbReference type="InterPro" id="IPR036770">
    <property type="entry name" value="Ankyrin_rpt-contain_sf"/>
</dbReference>
<dbReference type="GO" id="GO:0000062">
    <property type="term" value="F:fatty-acyl-CoA binding"/>
    <property type="evidence" value="ECO:0007669"/>
    <property type="project" value="InterPro"/>
</dbReference>
<dbReference type="SMART" id="SM00248">
    <property type="entry name" value="ANK"/>
    <property type="match status" value="2"/>
</dbReference>
<feature type="repeat" description="ANK" evidence="4">
    <location>
        <begin position="119"/>
        <end position="151"/>
    </location>
</feature>
<dbReference type="PANTHER" id="PTHR24119:SF0">
    <property type="entry name" value="ACYL-COA-BINDING DOMAIN-CONTAINING PROTEIN 6"/>
    <property type="match status" value="1"/>
</dbReference>
<organism evidence="7 8">
    <name type="scientific">Gymnopilus dilepis</name>
    <dbReference type="NCBI Taxonomy" id="231916"/>
    <lineage>
        <taxon>Eukaryota</taxon>
        <taxon>Fungi</taxon>
        <taxon>Dikarya</taxon>
        <taxon>Basidiomycota</taxon>
        <taxon>Agaricomycotina</taxon>
        <taxon>Agaricomycetes</taxon>
        <taxon>Agaricomycetidae</taxon>
        <taxon>Agaricales</taxon>
        <taxon>Agaricineae</taxon>
        <taxon>Hymenogastraceae</taxon>
        <taxon>Gymnopilus</taxon>
    </lineage>
</organism>
<feature type="domain" description="ACB" evidence="6">
    <location>
        <begin position="1"/>
        <end position="40"/>
    </location>
</feature>
<keyword evidence="1" id="KW-0677">Repeat</keyword>
<feature type="region of interest" description="Disordered" evidence="5">
    <location>
        <begin position="1"/>
        <end position="22"/>
    </location>
</feature>
<comment type="caution">
    <text evidence="7">The sequence shown here is derived from an EMBL/GenBank/DDBJ whole genome shotgun (WGS) entry which is preliminary data.</text>
</comment>
<dbReference type="STRING" id="231916.A0A409W4S9"/>
<dbReference type="PROSITE" id="PS51228">
    <property type="entry name" value="ACB_2"/>
    <property type="match status" value="1"/>
</dbReference>
<dbReference type="InterPro" id="IPR000582">
    <property type="entry name" value="Acyl-CoA-binding_protein"/>
</dbReference>
<dbReference type="Proteomes" id="UP000284706">
    <property type="component" value="Unassembled WGS sequence"/>
</dbReference>
<evidence type="ECO:0000256" key="1">
    <source>
        <dbReference type="ARBA" id="ARBA00022737"/>
    </source>
</evidence>
<dbReference type="SUPFAM" id="SSF48403">
    <property type="entry name" value="Ankyrin repeat"/>
    <property type="match status" value="1"/>
</dbReference>
<dbReference type="EMBL" id="NHYE01005399">
    <property type="protein sequence ID" value="PPQ73530.1"/>
    <property type="molecule type" value="Genomic_DNA"/>
</dbReference>
<evidence type="ECO:0000256" key="5">
    <source>
        <dbReference type="SAM" id="MobiDB-lite"/>
    </source>
</evidence>
<keyword evidence="8" id="KW-1185">Reference proteome</keyword>
<dbReference type="InParanoid" id="A0A409W4S9"/>
<proteinExistence type="predicted"/>
<dbReference type="Pfam" id="PF13857">
    <property type="entry name" value="Ank_5"/>
    <property type="match status" value="1"/>
</dbReference>
<reference evidence="7 8" key="1">
    <citation type="journal article" date="2018" name="Evol. Lett.">
        <title>Horizontal gene cluster transfer increased hallucinogenic mushroom diversity.</title>
        <authorList>
            <person name="Reynolds H.T."/>
            <person name="Vijayakumar V."/>
            <person name="Gluck-Thaler E."/>
            <person name="Korotkin H.B."/>
            <person name="Matheny P.B."/>
            <person name="Slot J.C."/>
        </authorList>
    </citation>
    <scope>NUCLEOTIDE SEQUENCE [LARGE SCALE GENOMIC DNA]</scope>
    <source>
        <strain evidence="7 8">SRW20</strain>
    </source>
</reference>
<evidence type="ECO:0000256" key="2">
    <source>
        <dbReference type="ARBA" id="ARBA00023043"/>
    </source>
</evidence>
<dbReference type="Gene3D" id="1.20.80.10">
    <property type="match status" value="1"/>
</dbReference>
<feature type="region of interest" description="Disordered" evidence="5">
    <location>
        <begin position="39"/>
        <end position="79"/>
    </location>
</feature>
<protein>
    <recommendedName>
        <fullName evidence="6">ACB domain-containing protein</fullName>
    </recommendedName>
</protein>
<accession>A0A409W4S9</accession>
<dbReference type="InterPro" id="IPR014352">
    <property type="entry name" value="FERM/acyl-CoA-bd_prot_sf"/>
</dbReference>
<dbReference type="PROSITE" id="PS50297">
    <property type="entry name" value="ANK_REP_REGION"/>
    <property type="match status" value="1"/>
</dbReference>
<dbReference type="Gene3D" id="1.25.40.20">
    <property type="entry name" value="Ankyrin repeat-containing domain"/>
    <property type="match status" value="1"/>
</dbReference>
<evidence type="ECO:0000256" key="3">
    <source>
        <dbReference type="ARBA" id="ARBA00023121"/>
    </source>
</evidence>
<dbReference type="PANTHER" id="PTHR24119">
    <property type="entry name" value="ACYL-COA-BINDING DOMAIN-CONTAINING PROTEIN 6"/>
    <property type="match status" value="1"/>
</dbReference>
<keyword evidence="3" id="KW-0446">Lipid-binding</keyword>
<keyword evidence="2 4" id="KW-0040">ANK repeat</keyword>
<evidence type="ECO:0000256" key="4">
    <source>
        <dbReference type="PROSITE-ProRule" id="PRU00023"/>
    </source>
</evidence>
<gene>
    <name evidence="7" type="ORF">CVT26_010341</name>
</gene>
<dbReference type="AlphaFoldDB" id="A0A409W4S9"/>
<evidence type="ECO:0000313" key="8">
    <source>
        <dbReference type="Proteomes" id="UP000284706"/>
    </source>
</evidence>
<evidence type="ECO:0000259" key="6">
    <source>
        <dbReference type="PROSITE" id="PS51228"/>
    </source>
</evidence>
<name>A0A409W4S9_9AGAR</name>
<dbReference type="PROSITE" id="PS50088">
    <property type="entry name" value="ANK_REPEAT"/>
    <property type="match status" value="1"/>
</dbReference>